<dbReference type="Pfam" id="PF07626">
    <property type="entry name" value="PSD3"/>
    <property type="match status" value="1"/>
</dbReference>
<feature type="domain" description="DUF1587" evidence="3">
    <location>
        <begin position="113"/>
        <end position="176"/>
    </location>
</feature>
<dbReference type="InterPro" id="IPR013039">
    <property type="entry name" value="DUF1588"/>
</dbReference>
<sequence>MFVRFAASVFCLLSASAWAAPGSFADKLKPLLETHCLECHGEDVQKGKLQLDQEVSFSTWTKVHDRMAAGEMPPKKSDQPPQAMKDEALKLLSDSLHAASLEKQRTQGRTALRRLNGTEYENTVRDLIGTRVKLKEVLPEENSAGGFDNVSAVLDLSSTHLLLYQEAAEKAVNSAIPIHPHLPVSDRRTGRQIADTGNNFKQTLTRSCYIKGDALVVYSKLPRYGLVCTPHVNGAGRYRVRMSASAVGEANVPVPVSYCTVDRGREPPVVRDMVDLPPGAPRVIETEIELDAGEAFVLQLQLNWDIRATKQPIERYKGPGFLIEWLEIEGPINEFPTPAYRTLFGNAELMPKSVVKARAEGKRTQDWSKRNNIYQWLNDPLEPVSAAPKEDADKLLRAFIPRAFRGPVDEATLTHFISKVHTKLDAGESFVNAMIFGYKSVLTSPQFLFFQEAPGVLERHALANRLAYFLTSLPPDAELLAADVTKPEVLHQQTERLLKSPRGRGFTENFTGQWLELRKMDATIPDPNLYGDFDGTLLWAMPEETRRFFDDVLQNDRSVLEFVDSSWTLVNRRLADHYRIAEAFEAAKPPLAATDSKSSSVPQSEFRRVSLPLGSHRGGVMTHGSVLKVTADGTTTSPVLRGKWVLEHMLGTGTPPPPPDVPAIEPDIRGATTIRQQLDKHRHIAACNSCHQHIDPPGFALETFDPIGGYRDFYRVSVRPAKPSTVSIPGYSGRAIYRGPDVEMGGVTHDGRTFTSIEDYKRILLENPDQIARNLAERLLTYATGAEPQFADREVIEQVVSTVKTKNYGLRTLVHEIVQSRPFRNK</sequence>
<dbReference type="OrthoDB" id="174532at2"/>
<evidence type="ECO:0000259" key="5">
    <source>
        <dbReference type="Pfam" id="PF07631"/>
    </source>
</evidence>
<evidence type="ECO:0000256" key="1">
    <source>
        <dbReference type="SAM" id="SignalP"/>
    </source>
</evidence>
<evidence type="ECO:0000259" key="4">
    <source>
        <dbReference type="Pfam" id="PF07627"/>
    </source>
</evidence>
<dbReference type="InterPro" id="IPR013043">
    <property type="entry name" value="DUF1595"/>
</dbReference>
<feature type="domain" description="DUF1585" evidence="2">
    <location>
        <begin position="750"/>
        <end position="823"/>
    </location>
</feature>
<feature type="chain" id="PRO_5021934538" description="Cytochrome c" evidence="1">
    <location>
        <begin position="20"/>
        <end position="826"/>
    </location>
</feature>
<dbReference type="Pfam" id="PF07627">
    <property type="entry name" value="PSCyt3"/>
    <property type="match status" value="1"/>
</dbReference>
<dbReference type="RefSeq" id="WP_146849246.1">
    <property type="nucleotide sequence ID" value="NZ_BKAG01000005.1"/>
</dbReference>
<organism evidence="7 8">
    <name type="scientific">Brevifollis gellanilyticus</name>
    <dbReference type="NCBI Taxonomy" id="748831"/>
    <lineage>
        <taxon>Bacteria</taxon>
        <taxon>Pseudomonadati</taxon>
        <taxon>Verrucomicrobiota</taxon>
        <taxon>Verrucomicrobiia</taxon>
        <taxon>Verrucomicrobiales</taxon>
        <taxon>Verrucomicrobiaceae</taxon>
    </lineage>
</organism>
<evidence type="ECO:0000313" key="8">
    <source>
        <dbReference type="Proteomes" id="UP000321577"/>
    </source>
</evidence>
<feature type="domain" description="DUF1592" evidence="5">
    <location>
        <begin position="457"/>
        <end position="580"/>
    </location>
</feature>
<evidence type="ECO:0000313" key="7">
    <source>
        <dbReference type="EMBL" id="GEP41789.1"/>
    </source>
</evidence>
<accession>A0A512M4Y5</accession>
<comment type="caution">
    <text evidence="7">The sequence shown here is derived from an EMBL/GenBank/DDBJ whole genome shotgun (WGS) entry which is preliminary data.</text>
</comment>
<dbReference type="Pfam" id="PF07631">
    <property type="entry name" value="PSD4"/>
    <property type="match status" value="1"/>
</dbReference>
<evidence type="ECO:0000259" key="2">
    <source>
        <dbReference type="Pfam" id="PF07624"/>
    </source>
</evidence>
<dbReference type="Proteomes" id="UP000321577">
    <property type="component" value="Unassembled WGS sequence"/>
</dbReference>
<evidence type="ECO:0000259" key="3">
    <source>
        <dbReference type="Pfam" id="PF07626"/>
    </source>
</evidence>
<evidence type="ECO:0008006" key="9">
    <source>
        <dbReference type="Google" id="ProtNLM"/>
    </source>
</evidence>
<dbReference type="EMBL" id="BKAG01000005">
    <property type="protein sequence ID" value="GEP41789.1"/>
    <property type="molecule type" value="Genomic_DNA"/>
</dbReference>
<name>A0A512M4Y5_9BACT</name>
<dbReference type="InterPro" id="IPR011478">
    <property type="entry name" value="DUF1585"/>
</dbReference>
<proteinExistence type="predicted"/>
<feature type="domain" description="DUF1595" evidence="6">
    <location>
        <begin position="392"/>
        <end position="452"/>
    </location>
</feature>
<protein>
    <recommendedName>
        <fullName evidence="9">Cytochrome c</fullName>
    </recommendedName>
</protein>
<keyword evidence="8" id="KW-1185">Reference proteome</keyword>
<evidence type="ECO:0000259" key="6">
    <source>
        <dbReference type="Pfam" id="PF07637"/>
    </source>
</evidence>
<feature type="signal peptide" evidence="1">
    <location>
        <begin position="1"/>
        <end position="19"/>
    </location>
</feature>
<feature type="domain" description="DUF1588" evidence="4">
    <location>
        <begin position="617"/>
        <end position="712"/>
    </location>
</feature>
<dbReference type="AlphaFoldDB" id="A0A512M4Y5"/>
<dbReference type="Pfam" id="PF07637">
    <property type="entry name" value="PSD5"/>
    <property type="match status" value="1"/>
</dbReference>
<reference evidence="7 8" key="1">
    <citation type="submission" date="2019-07" db="EMBL/GenBank/DDBJ databases">
        <title>Whole genome shotgun sequence of Brevifollis gellanilyticus NBRC 108608.</title>
        <authorList>
            <person name="Hosoyama A."/>
            <person name="Uohara A."/>
            <person name="Ohji S."/>
            <person name="Ichikawa N."/>
        </authorList>
    </citation>
    <scope>NUCLEOTIDE SEQUENCE [LARGE SCALE GENOMIC DNA]</scope>
    <source>
        <strain evidence="7 8">NBRC 108608</strain>
    </source>
</reference>
<gene>
    <name evidence="7" type="ORF">BGE01nite_10800</name>
</gene>
<dbReference type="InterPro" id="IPR013036">
    <property type="entry name" value="DUF1587"/>
</dbReference>
<keyword evidence="1" id="KW-0732">Signal</keyword>
<dbReference type="InterPro" id="IPR013042">
    <property type="entry name" value="DUF1592"/>
</dbReference>
<dbReference type="Pfam" id="PF07624">
    <property type="entry name" value="PSD2"/>
    <property type="match status" value="1"/>
</dbReference>